<gene>
    <name evidence="1" type="ORF">BT96DRAFT_1009423</name>
</gene>
<protein>
    <submittedName>
        <fullName evidence="1">Uncharacterized protein</fullName>
    </submittedName>
</protein>
<dbReference type="EMBL" id="ML770589">
    <property type="protein sequence ID" value="KAE9383281.1"/>
    <property type="molecule type" value="Genomic_DNA"/>
</dbReference>
<accession>A0A6A4GCV2</accession>
<evidence type="ECO:0000313" key="2">
    <source>
        <dbReference type="Proteomes" id="UP000799118"/>
    </source>
</evidence>
<name>A0A6A4GCV2_9AGAR</name>
<keyword evidence="2" id="KW-1185">Reference proteome</keyword>
<reference evidence="1" key="1">
    <citation type="journal article" date="2019" name="Environ. Microbiol.">
        <title>Fungal ecological strategies reflected in gene transcription - a case study of two litter decomposers.</title>
        <authorList>
            <person name="Barbi F."/>
            <person name="Kohler A."/>
            <person name="Barry K."/>
            <person name="Baskaran P."/>
            <person name="Daum C."/>
            <person name="Fauchery L."/>
            <person name="Ihrmark K."/>
            <person name="Kuo A."/>
            <person name="LaButti K."/>
            <person name="Lipzen A."/>
            <person name="Morin E."/>
            <person name="Grigoriev I.V."/>
            <person name="Henrissat B."/>
            <person name="Lindahl B."/>
            <person name="Martin F."/>
        </authorList>
    </citation>
    <scope>NUCLEOTIDE SEQUENCE</scope>
    <source>
        <strain evidence="1">JB14</strain>
    </source>
</reference>
<dbReference type="Proteomes" id="UP000799118">
    <property type="component" value="Unassembled WGS sequence"/>
</dbReference>
<evidence type="ECO:0000313" key="1">
    <source>
        <dbReference type="EMBL" id="KAE9383281.1"/>
    </source>
</evidence>
<sequence>MPSCILSALPLSTLPPPWILPGIASTEIDPGVIVVTGAGLLLNPPVHSGKEYDHDAYPLWLVIPGRTGLRTPRAYFSSLS</sequence>
<proteinExistence type="predicted"/>
<organism evidence="1 2">
    <name type="scientific">Gymnopus androsaceus JB14</name>
    <dbReference type="NCBI Taxonomy" id="1447944"/>
    <lineage>
        <taxon>Eukaryota</taxon>
        <taxon>Fungi</taxon>
        <taxon>Dikarya</taxon>
        <taxon>Basidiomycota</taxon>
        <taxon>Agaricomycotina</taxon>
        <taxon>Agaricomycetes</taxon>
        <taxon>Agaricomycetidae</taxon>
        <taxon>Agaricales</taxon>
        <taxon>Marasmiineae</taxon>
        <taxon>Omphalotaceae</taxon>
        <taxon>Gymnopus</taxon>
    </lineage>
</organism>
<dbReference type="AlphaFoldDB" id="A0A6A4GCV2"/>